<gene>
    <name evidence="5" type="primary">rqcH</name>
    <name evidence="7" type="ORF">KCG48_01300</name>
</gene>
<evidence type="ECO:0000256" key="4">
    <source>
        <dbReference type="ARBA" id="ARBA00022917"/>
    </source>
</evidence>
<dbReference type="Gene3D" id="2.30.310.10">
    <property type="entry name" value="ibrinogen binding protein from staphylococcus aureus domain"/>
    <property type="match status" value="1"/>
</dbReference>
<dbReference type="GO" id="GO:0043023">
    <property type="term" value="F:ribosomal large subunit binding"/>
    <property type="evidence" value="ECO:0007669"/>
    <property type="project" value="UniProtKB-UniRule"/>
</dbReference>
<evidence type="ECO:0000259" key="6">
    <source>
        <dbReference type="Pfam" id="PF05670"/>
    </source>
</evidence>
<keyword evidence="3 5" id="KW-0694">RNA-binding</keyword>
<dbReference type="GO" id="GO:0072344">
    <property type="term" value="P:rescue of stalled ribosome"/>
    <property type="evidence" value="ECO:0007669"/>
    <property type="project" value="UniProtKB-UniRule"/>
</dbReference>
<dbReference type="EMBL" id="JAGSCS010000001">
    <property type="protein sequence ID" value="MBR0574967.1"/>
    <property type="molecule type" value="Genomic_DNA"/>
</dbReference>
<reference evidence="7" key="1">
    <citation type="submission" date="2021-04" db="EMBL/GenBank/DDBJ databases">
        <title>Proteiniclasticum sedimins sp. nov., an obligate anaerobic bacterium isolated from anaerobic sludge.</title>
        <authorList>
            <person name="Liu J."/>
        </authorList>
    </citation>
    <scope>NUCLEOTIDE SEQUENCE</scope>
    <source>
        <strain evidence="7">BAD-10</strain>
    </source>
</reference>
<keyword evidence="1 5" id="KW-0820">tRNA-binding</keyword>
<evidence type="ECO:0000313" key="8">
    <source>
        <dbReference type="Proteomes" id="UP000675379"/>
    </source>
</evidence>
<evidence type="ECO:0000313" key="7">
    <source>
        <dbReference type="EMBL" id="MBR0574967.1"/>
    </source>
</evidence>
<dbReference type="InterPro" id="IPR008532">
    <property type="entry name" value="NFACT_RNA-bd"/>
</dbReference>
<dbReference type="PANTHER" id="PTHR15239:SF6">
    <property type="entry name" value="RIBOSOME QUALITY CONTROL COMPLEX SUBUNIT NEMF"/>
    <property type="match status" value="1"/>
</dbReference>
<organism evidence="7 8">
    <name type="scientific">Proteiniclasticum sediminis</name>
    <dbReference type="NCBI Taxonomy" id="2804028"/>
    <lineage>
        <taxon>Bacteria</taxon>
        <taxon>Bacillati</taxon>
        <taxon>Bacillota</taxon>
        <taxon>Clostridia</taxon>
        <taxon>Eubacteriales</taxon>
        <taxon>Clostridiaceae</taxon>
        <taxon>Proteiniclasticum</taxon>
    </lineage>
</organism>
<evidence type="ECO:0000256" key="5">
    <source>
        <dbReference type="HAMAP-Rule" id="MF_00844"/>
    </source>
</evidence>
<dbReference type="GO" id="GO:0019843">
    <property type="term" value="F:rRNA binding"/>
    <property type="evidence" value="ECO:0007669"/>
    <property type="project" value="UniProtKB-UniRule"/>
</dbReference>
<proteinExistence type="inferred from homology"/>
<dbReference type="Pfam" id="PF05670">
    <property type="entry name" value="NFACT-R_1"/>
    <property type="match status" value="1"/>
</dbReference>
<evidence type="ECO:0000256" key="2">
    <source>
        <dbReference type="ARBA" id="ARBA00022730"/>
    </source>
</evidence>
<evidence type="ECO:0000256" key="3">
    <source>
        <dbReference type="ARBA" id="ARBA00022884"/>
    </source>
</evidence>
<comment type="similarity">
    <text evidence="5">Belongs to the NEMF family.</text>
</comment>
<sequence>MKHTAPAHEHKEETQGILREIAMALDGIFFSSIVQELQETVLGAKINKVTQPESDMIILHLRGQQGNQKVLLTANSTYARIHLTEQPRENPLQAPLFLMVLRKHLVGSRILGIQQIQGDRLVNLHLLGVDDFGEDQPFVLSVEMMGKHSNIILYRETEGTIVDCIKHVSSLRNTYRTLLPGKEYIAPPASGKLNPLTYSDEELLERTDVSDWDPDFFARHFTGISKKTAHALYEGHPAKPSLSLIRKSLQELTTSTAFYITKKDGEYLDVSALPPTEDHEVYTSPSLALETYVREKDLRDRIRAKTSDLQKILQNNLQRVRKKIELLDKSIVDSQDKDEYRILGEILSANVYALTPGQEKAELLNYYTGEMVTLSLDKSKSISQNIDSYYNRYNKKKRAEIMARGQKILAQEEEDYLVSILLSLDNLENETEIQDIRQELMVAGYLRFKKTASKKEKVSKPLHFKSSEGIDIYVGKNNTQNDYLTTKFAHRTDTWLHTKNIPGSHVIIRGEKFGEDTLLEAANLAAYYSKASASTKVPVDYTTVKNVKKPSGAKPGMVIYSTNKTLYVDPAPSRLERQE</sequence>
<feature type="domain" description="NFACT RNA-binding" evidence="6">
    <location>
        <begin position="460"/>
        <end position="552"/>
    </location>
</feature>
<comment type="caution">
    <text evidence="7">The sequence shown here is derived from an EMBL/GenBank/DDBJ whole genome shotgun (WGS) entry which is preliminary data.</text>
</comment>
<dbReference type="GO" id="GO:0000049">
    <property type="term" value="F:tRNA binding"/>
    <property type="evidence" value="ECO:0007669"/>
    <property type="project" value="UniProtKB-UniRule"/>
</dbReference>
<dbReference type="InterPro" id="IPR043682">
    <property type="entry name" value="RqcH_bacterial"/>
</dbReference>
<dbReference type="Pfam" id="PF05833">
    <property type="entry name" value="NFACT_N"/>
    <property type="match status" value="1"/>
</dbReference>
<keyword evidence="4 5" id="KW-0648">Protein biosynthesis</keyword>
<accession>A0A941CMU4</accession>
<dbReference type="InterPro" id="IPR051608">
    <property type="entry name" value="RQC_Subunit_NEMF"/>
</dbReference>
<dbReference type="FunFam" id="2.30.310.10:FF:000004">
    <property type="entry name" value="Fibronectin-binding protein A"/>
    <property type="match status" value="1"/>
</dbReference>
<dbReference type="AlphaFoldDB" id="A0A941CMU4"/>
<protein>
    <recommendedName>
        <fullName evidence="5">Rqc2 homolog RqcH</fullName>
        <shortName evidence="5">RqcH</shortName>
    </recommendedName>
</protein>
<name>A0A941CMU4_9CLOT</name>
<evidence type="ECO:0000256" key="1">
    <source>
        <dbReference type="ARBA" id="ARBA00022555"/>
    </source>
</evidence>
<dbReference type="HAMAP" id="MF_00844_B">
    <property type="entry name" value="RqcH_B"/>
    <property type="match status" value="1"/>
</dbReference>
<keyword evidence="2 5" id="KW-0699">rRNA-binding</keyword>
<comment type="subunit">
    <text evidence="5">Associates with stalled 50S ribosomal subunits. Binds to RqcP.</text>
</comment>
<dbReference type="Proteomes" id="UP000675379">
    <property type="component" value="Unassembled WGS sequence"/>
</dbReference>
<keyword evidence="8" id="KW-1185">Reference proteome</keyword>
<dbReference type="PANTHER" id="PTHR15239">
    <property type="entry name" value="NUCLEAR EXPORT MEDIATOR FACTOR NEMF"/>
    <property type="match status" value="1"/>
</dbReference>
<dbReference type="GO" id="GO:1990112">
    <property type="term" value="C:RQC complex"/>
    <property type="evidence" value="ECO:0007669"/>
    <property type="project" value="TreeGrafter"/>
</dbReference>
<comment type="function">
    <text evidence="5">Key component of the ribosome quality control system (RQC), a ribosome-associated complex that mediates the extraction of incompletely synthesized nascent chains from stalled ribosomes and their subsequent degradation. RqcH recruits Ala-charged tRNA, and with RqcP directs the elongation of stalled nascent chains on 50S ribosomal subunits, leading to non-templated C-terminal alanine extensions (Ala tail). The Ala tail promotes nascent chain degradation. May add between 1 and at least 8 Ala residues. Binds to stalled 50S ribosomal subunits.</text>
</comment>